<sequence>MSMDGWERLEARLVFFNGVKEINFENVAISPMMDYTELASSVSRIISFPPNELSIYLVKNLDSREPEGPEITLVGPESIKSALRCSKEDILLVVLNESKLLRSAFDWDGFNESLVNSQRKEPEPRLFSEVLKANPPQKLRLPTKDNQAITARPILNMDSNENKNADHPSVNEPVTSGLKTTGGPTARPIDDPAKLRVPTKDNQAITARPILNMDSNENKNADHPFVNEPVTSGLKMTGGPTARPIDDSARRVPTKDNQAITARPILNMDSKENKNTDQPFVNEPVTSGLKTTGGPTALPIDDLAVSAWIKFRKSAKK</sequence>
<feature type="domain" description="DUF7138" evidence="2">
    <location>
        <begin position="13"/>
        <end position="63"/>
    </location>
</feature>
<feature type="region of interest" description="Disordered" evidence="1">
    <location>
        <begin position="228"/>
        <end position="254"/>
    </location>
</feature>
<feature type="region of interest" description="Disordered" evidence="1">
    <location>
        <begin position="158"/>
        <end position="195"/>
    </location>
</feature>
<feature type="compositionally biased region" description="Polar residues" evidence="1">
    <location>
        <begin position="172"/>
        <end position="183"/>
    </location>
</feature>
<dbReference type="PANTHER" id="PTHR36351:SF1">
    <property type="entry name" value="EMBRYO SAC DEVELOPMENT ARREST 12"/>
    <property type="match status" value="1"/>
</dbReference>
<dbReference type="Pfam" id="PF23596">
    <property type="entry name" value="DUF7138"/>
    <property type="match status" value="1"/>
</dbReference>
<evidence type="ECO:0000256" key="1">
    <source>
        <dbReference type="SAM" id="MobiDB-lite"/>
    </source>
</evidence>
<dbReference type="OrthoDB" id="10399467at2759"/>
<comment type="caution">
    <text evidence="3">The sequence shown here is derived from an EMBL/GenBank/DDBJ whole genome shotgun (WGS) entry which is preliminary data.</text>
</comment>
<reference evidence="3 4" key="1">
    <citation type="submission" date="2019-12" db="EMBL/GenBank/DDBJ databases">
        <authorList>
            <person name="Alioto T."/>
            <person name="Alioto T."/>
            <person name="Gomez Garrido J."/>
        </authorList>
    </citation>
    <scope>NUCLEOTIDE SEQUENCE [LARGE SCALE GENOMIC DNA]</scope>
</reference>
<dbReference type="PANTHER" id="PTHR36351">
    <property type="entry name" value="EMBRYO SAC DEVELOPMENT ARREST 12"/>
    <property type="match status" value="1"/>
</dbReference>
<protein>
    <recommendedName>
        <fullName evidence="2">DUF7138 domain-containing protein</fullName>
    </recommendedName>
</protein>
<keyword evidence="4" id="KW-1185">Reference proteome</keyword>
<dbReference type="InterPro" id="IPR055562">
    <property type="entry name" value="DUF7138"/>
</dbReference>
<gene>
    <name evidence="3" type="ORF">OLEA9_A075215</name>
</gene>
<dbReference type="EMBL" id="CACTIH010001997">
    <property type="protein sequence ID" value="CAA2971149.1"/>
    <property type="molecule type" value="Genomic_DNA"/>
</dbReference>
<dbReference type="AlphaFoldDB" id="A0A8S0QXX3"/>
<dbReference type="Proteomes" id="UP000594638">
    <property type="component" value="Unassembled WGS sequence"/>
</dbReference>
<organism evidence="3 4">
    <name type="scientific">Olea europaea subsp. europaea</name>
    <dbReference type="NCBI Taxonomy" id="158383"/>
    <lineage>
        <taxon>Eukaryota</taxon>
        <taxon>Viridiplantae</taxon>
        <taxon>Streptophyta</taxon>
        <taxon>Embryophyta</taxon>
        <taxon>Tracheophyta</taxon>
        <taxon>Spermatophyta</taxon>
        <taxon>Magnoliopsida</taxon>
        <taxon>eudicotyledons</taxon>
        <taxon>Gunneridae</taxon>
        <taxon>Pentapetalae</taxon>
        <taxon>asterids</taxon>
        <taxon>lamiids</taxon>
        <taxon>Lamiales</taxon>
        <taxon>Oleaceae</taxon>
        <taxon>Oleeae</taxon>
        <taxon>Olea</taxon>
    </lineage>
</organism>
<dbReference type="Gramene" id="OE9A075215T1">
    <property type="protein sequence ID" value="OE9A075215C1"/>
    <property type="gene ID" value="OE9A075215"/>
</dbReference>
<evidence type="ECO:0000313" key="3">
    <source>
        <dbReference type="EMBL" id="CAA2971149.1"/>
    </source>
</evidence>
<evidence type="ECO:0000259" key="2">
    <source>
        <dbReference type="Pfam" id="PF23596"/>
    </source>
</evidence>
<name>A0A8S0QXX3_OLEEU</name>
<accession>A0A8S0QXX3</accession>
<proteinExistence type="predicted"/>
<feature type="compositionally biased region" description="Basic and acidic residues" evidence="1">
    <location>
        <begin position="244"/>
        <end position="254"/>
    </location>
</feature>
<evidence type="ECO:0000313" key="4">
    <source>
        <dbReference type="Proteomes" id="UP000594638"/>
    </source>
</evidence>